<dbReference type="EMBL" id="NGJX01000007">
    <property type="protein sequence ID" value="RSU01510.1"/>
    <property type="molecule type" value="Genomic_DNA"/>
</dbReference>
<evidence type="ECO:0000313" key="3">
    <source>
        <dbReference type="EMBL" id="RSU01510.1"/>
    </source>
</evidence>
<dbReference type="Gene3D" id="3.40.50.1820">
    <property type="entry name" value="alpha/beta hydrolase"/>
    <property type="match status" value="1"/>
</dbReference>
<evidence type="ECO:0000313" key="4">
    <source>
        <dbReference type="Proteomes" id="UP000288197"/>
    </source>
</evidence>
<comment type="caution">
    <text evidence="3">The sequence shown here is derived from an EMBL/GenBank/DDBJ whole genome shotgun (WGS) entry which is preliminary data.</text>
</comment>
<accession>A0A369AXR2</accession>
<dbReference type="AlphaFoldDB" id="A0A369AXR2"/>
<dbReference type="GO" id="GO:0006508">
    <property type="term" value="P:proteolysis"/>
    <property type="evidence" value="ECO:0007669"/>
    <property type="project" value="InterPro"/>
</dbReference>
<dbReference type="Pfam" id="PF00326">
    <property type="entry name" value="Peptidase_S9"/>
    <property type="match status" value="1"/>
</dbReference>
<evidence type="ECO:0000256" key="1">
    <source>
        <dbReference type="ARBA" id="ARBA00022801"/>
    </source>
</evidence>
<reference evidence="3 4" key="1">
    <citation type="submission" date="2017-05" db="EMBL/GenBank/DDBJ databases">
        <title>Vagococcus spp. assemblies.</title>
        <authorList>
            <person name="Gulvik C.A."/>
        </authorList>
    </citation>
    <scope>NUCLEOTIDE SEQUENCE [LARGE SCALE GENOMIC DNA]</scope>
    <source>
        <strain evidence="3 4">NCFB 2497</strain>
    </source>
</reference>
<dbReference type="InterPro" id="IPR029058">
    <property type="entry name" value="AB_hydrolase_fold"/>
</dbReference>
<dbReference type="RefSeq" id="WP_114289820.1">
    <property type="nucleotide sequence ID" value="NZ_CP081461.1"/>
</dbReference>
<proteinExistence type="predicted"/>
<gene>
    <name evidence="3" type="ORF">CBF32_08255</name>
</gene>
<dbReference type="PANTHER" id="PTHR22946:SF9">
    <property type="entry name" value="POLYKETIDE TRANSFERASE AF380"/>
    <property type="match status" value="1"/>
</dbReference>
<feature type="domain" description="Peptidase S9 prolyl oligopeptidase catalytic" evidence="2">
    <location>
        <begin position="97"/>
        <end position="238"/>
    </location>
</feature>
<sequence length="248" mass="28631">MIQIERRIVNGLPYLEIVKKELKDKELPTVFFYHGWTNCKESVLVNGYEVAQKDMRGIIPDAMFHGERNDGLPIKEHFEDFANIVMGSVDEFPIILADLVNRKVTDPKRVGVTGLSMGGITTCGIMTKHENVKAADCLMGAPNFHDFVEMVAKLAFEVDELPEETQKDFLKMKVYDLSLQPEKIAKRPMHFWHGEKDDMVPYQPTFDFYQDHKKTEYGKNMTFTTTDDGHRVPYHITQEMAEYFSKVL</sequence>
<keyword evidence="4" id="KW-1185">Reference proteome</keyword>
<dbReference type="Proteomes" id="UP000288197">
    <property type="component" value="Unassembled WGS sequence"/>
</dbReference>
<dbReference type="GO" id="GO:0008236">
    <property type="term" value="F:serine-type peptidase activity"/>
    <property type="evidence" value="ECO:0007669"/>
    <property type="project" value="InterPro"/>
</dbReference>
<dbReference type="GO" id="GO:0052689">
    <property type="term" value="F:carboxylic ester hydrolase activity"/>
    <property type="evidence" value="ECO:0007669"/>
    <property type="project" value="UniProtKB-ARBA"/>
</dbReference>
<dbReference type="InterPro" id="IPR001375">
    <property type="entry name" value="Peptidase_S9_cat"/>
</dbReference>
<keyword evidence="1" id="KW-0378">Hydrolase</keyword>
<dbReference type="SUPFAM" id="SSF53474">
    <property type="entry name" value="alpha/beta-Hydrolases"/>
    <property type="match status" value="1"/>
</dbReference>
<name>A0A369AXR2_9ENTE</name>
<dbReference type="InterPro" id="IPR050261">
    <property type="entry name" value="FrsA_esterase"/>
</dbReference>
<dbReference type="OrthoDB" id="31158at2"/>
<dbReference type="PANTHER" id="PTHR22946">
    <property type="entry name" value="DIENELACTONE HYDROLASE DOMAIN-CONTAINING PROTEIN-RELATED"/>
    <property type="match status" value="1"/>
</dbReference>
<protein>
    <recommendedName>
        <fullName evidence="2">Peptidase S9 prolyl oligopeptidase catalytic domain-containing protein</fullName>
    </recommendedName>
</protein>
<organism evidence="3 4">
    <name type="scientific">Vagococcus fluvialis</name>
    <dbReference type="NCBI Taxonomy" id="2738"/>
    <lineage>
        <taxon>Bacteria</taxon>
        <taxon>Bacillati</taxon>
        <taxon>Bacillota</taxon>
        <taxon>Bacilli</taxon>
        <taxon>Lactobacillales</taxon>
        <taxon>Enterococcaceae</taxon>
        <taxon>Vagococcus</taxon>
    </lineage>
</organism>
<dbReference type="GeneID" id="63146648"/>
<evidence type="ECO:0000259" key="2">
    <source>
        <dbReference type="Pfam" id="PF00326"/>
    </source>
</evidence>